<gene>
    <name evidence="1" type="ORF">CJ030_MR8G022038</name>
</gene>
<reference evidence="1 2" key="1">
    <citation type="journal article" date="2019" name="Plant Biotechnol. J.">
        <title>The red bayberry genome and genetic basis of sex determination.</title>
        <authorList>
            <person name="Jia H.M."/>
            <person name="Jia H.J."/>
            <person name="Cai Q.L."/>
            <person name="Wang Y."/>
            <person name="Zhao H.B."/>
            <person name="Yang W.F."/>
            <person name="Wang G.Y."/>
            <person name="Li Y.H."/>
            <person name="Zhan D.L."/>
            <person name="Shen Y.T."/>
            <person name="Niu Q.F."/>
            <person name="Chang L."/>
            <person name="Qiu J."/>
            <person name="Zhao L."/>
            <person name="Xie H.B."/>
            <person name="Fu W.Y."/>
            <person name="Jin J."/>
            <person name="Li X.W."/>
            <person name="Jiao Y."/>
            <person name="Zhou C.C."/>
            <person name="Tu T."/>
            <person name="Chai C.Y."/>
            <person name="Gao J.L."/>
            <person name="Fan L.J."/>
            <person name="van de Weg E."/>
            <person name="Wang J.Y."/>
            <person name="Gao Z.S."/>
        </authorList>
    </citation>
    <scope>NUCLEOTIDE SEQUENCE [LARGE SCALE GENOMIC DNA]</scope>
    <source>
        <tissue evidence="1">Leaves</tissue>
    </source>
</reference>
<name>A0A6A1UQJ7_9ROSI</name>
<organism evidence="1 2">
    <name type="scientific">Morella rubra</name>
    <name type="common">Chinese bayberry</name>
    <dbReference type="NCBI Taxonomy" id="262757"/>
    <lineage>
        <taxon>Eukaryota</taxon>
        <taxon>Viridiplantae</taxon>
        <taxon>Streptophyta</taxon>
        <taxon>Embryophyta</taxon>
        <taxon>Tracheophyta</taxon>
        <taxon>Spermatophyta</taxon>
        <taxon>Magnoliopsida</taxon>
        <taxon>eudicotyledons</taxon>
        <taxon>Gunneridae</taxon>
        <taxon>Pentapetalae</taxon>
        <taxon>rosids</taxon>
        <taxon>fabids</taxon>
        <taxon>Fagales</taxon>
        <taxon>Myricaceae</taxon>
        <taxon>Morella</taxon>
    </lineage>
</organism>
<dbReference type="AlphaFoldDB" id="A0A6A1UQJ7"/>
<protein>
    <submittedName>
        <fullName evidence="1">Uncharacterized protein</fullName>
    </submittedName>
</protein>
<sequence>MILPNCSVKIVVILNNMTLRTKDDVGAESTPGTLAASGPSLRDCNELLSPTTTSLVGTQSSYASTSGIRQGRGSDDNVLSMLSSHIGALVRQHVPFETSKWREVPDHVKSYVMNRVLMRSEINWENIAKLKIVHTSEARSFQCIKALLEKM</sequence>
<comment type="caution">
    <text evidence="1">The sequence shown here is derived from an EMBL/GenBank/DDBJ whole genome shotgun (WGS) entry which is preliminary data.</text>
</comment>
<evidence type="ECO:0000313" key="1">
    <source>
        <dbReference type="EMBL" id="KAB1202523.1"/>
    </source>
</evidence>
<dbReference type="Proteomes" id="UP000516437">
    <property type="component" value="Chromosome 8"/>
</dbReference>
<accession>A0A6A1UQJ7</accession>
<keyword evidence="2" id="KW-1185">Reference proteome</keyword>
<dbReference type="EMBL" id="RXIC02000026">
    <property type="protein sequence ID" value="KAB1202523.1"/>
    <property type="molecule type" value="Genomic_DNA"/>
</dbReference>
<evidence type="ECO:0000313" key="2">
    <source>
        <dbReference type="Proteomes" id="UP000516437"/>
    </source>
</evidence>
<proteinExistence type="predicted"/>
<dbReference type="OrthoDB" id="1564766at2759"/>